<evidence type="ECO:0008006" key="4">
    <source>
        <dbReference type="Google" id="ProtNLM"/>
    </source>
</evidence>
<dbReference type="GO" id="GO:0020037">
    <property type="term" value="F:heme binding"/>
    <property type="evidence" value="ECO:0007669"/>
    <property type="project" value="InterPro"/>
</dbReference>
<keyword evidence="3" id="KW-1185">Reference proteome</keyword>
<protein>
    <recommendedName>
        <fullName evidence="4">Cytochrome P450</fullName>
    </recommendedName>
</protein>
<dbReference type="GO" id="GO:0016705">
    <property type="term" value="F:oxidoreductase activity, acting on paired donors, with incorporation or reduction of molecular oxygen"/>
    <property type="evidence" value="ECO:0007669"/>
    <property type="project" value="InterPro"/>
</dbReference>
<accession>A0A8S0XRL9</accession>
<dbReference type="GO" id="GO:0005506">
    <property type="term" value="F:iron ion binding"/>
    <property type="evidence" value="ECO:0007669"/>
    <property type="project" value="InterPro"/>
</dbReference>
<dbReference type="InterPro" id="IPR050196">
    <property type="entry name" value="Cytochrome_P450_Monoox"/>
</dbReference>
<dbReference type="PANTHER" id="PTHR24291">
    <property type="entry name" value="CYTOCHROME P450 FAMILY 4"/>
    <property type="match status" value="1"/>
</dbReference>
<comment type="similarity">
    <text evidence="1">Belongs to the cytochrome P450 family.</text>
</comment>
<dbReference type="EMBL" id="CACVBS010000079">
    <property type="protein sequence ID" value="CAA7269603.1"/>
    <property type="molecule type" value="Genomic_DNA"/>
</dbReference>
<dbReference type="AlphaFoldDB" id="A0A8S0XRL9"/>
<dbReference type="Gene3D" id="1.10.630.10">
    <property type="entry name" value="Cytochrome P450"/>
    <property type="match status" value="1"/>
</dbReference>
<dbReference type="SUPFAM" id="SSF48264">
    <property type="entry name" value="Cytochrome P450"/>
    <property type="match status" value="1"/>
</dbReference>
<dbReference type="Proteomes" id="UP000467700">
    <property type="component" value="Unassembled WGS sequence"/>
</dbReference>
<reference evidence="2 3" key="1">
    <citation type="submission" date="2020-01" db="EMBL/GenBank/DDBJ databases">
        <authorList>
            <person name="Gupta K D."/>
        </authorList>
    </citation>
    <scope>NUCLEOTIDE SEQUENCE [LARGE SCALE GENOMIC DNA]</scope>
</reference>
<dbReference type="Pfam" id="PF00067">
    <property type="entry name" value="p450"/>
    <property type="match status" value="1"/>
</dbReference>
<dbReference type="InterPro" id="IPR001128">
    <property type="entry name" value="Cyt_P450"/>
</dbReference>
<dbReference type="PANTHER" id="PTHR24291:SF175">
    <property type="entry name" value="CYTOCHROME P450"/>
    <property type="match status" value="1"/>
</dbReference>
<dbReference type="GO" id="GO:0004497">
    <property type="term" value="F:monooxygenase activity"/>
    <property type="evidence" value="ECO:0007669"/>
    <property type="project" value="InterPro"/>
</dbReference>
<organism evidence="2 3">
    <name type="scientific">Cyclocybe aegerita</name>
    <name type="common">Black poplar mushroom</name>
    <name type="synonym">Agrocybe aegerita</name>
    <dbReference type="NCBI Taxonomy" id="1973307"/>
    <lineage>
        <taxon>Eukaryota</taxon>
        <taxon>Fungi</taxon>
        <taxon>Dikarya</taxon>
        <taxon>Basidiomycota</taxon>
        <taxon>Agaricomycotina</taxon>
        <taxon>Agaricomycetes</taxon>
        <taxon>Agaricomycetidae</taxon>
        <taxon>Agaricales</taxon>
        <taxon>Agaricineae</taxon>
        <taxon>Bolbitiaceae</taxon>
        <taxon>Cyclocybe</taxon>
    </lineage>
</organism>
<proteinExistence type="inferred from homology"/>
<evidence type="ECO:0000313" key="3">
    <source>
        <dbReference type="Proteomes" id="UP000467700"/>
    </source>
</evidence>
<evidence type="ECO:0000256" key="1">
    <source>
        <dbReference type="ARBA" id="ARBA00010617"/>
    </source>
</evidence>
<dbReference type="InterPro" id="IPR036396">
    <property type="entry name" value="Cyt_P450_sf"/>
</dbReference>
<evidence type="ECO:0000313" key="2">
    <source>
        <dbReference type="EMBL" id="CAA7269603.1"/>
    </source>
</evidence>
<comment type="caution">
    <text evidence="2">The sequence shown here is derived from an EMBL/GenBank/DDBJ whole genome shotgun (WGS) entry which is preliminary data.</text>
</comment>
<gene>
    <name evidence="2" type="ORF">AAE3_LOCUS11842</name>
</gene>
<name>A0A8S0XRL9_CYCAE</name>
<dbReference type="OrthoDB" id="1470350at2759"/>
<sequence length="360" mass="39951">MPSNIILQLLGIGVLTTLWLFSRRRSRAATFDNLRGPPAASWLSGSLDKLVNKRAWDHREISEAYGGVARVKELFGRDGLYIYDPKALHHILVKDQYTYEETDAFITNNRIIFGEGLLTTLGGREASASEEDAQPSLFDRTSAQDGFYLRAARLIPTSQLRDALVKMMASGPKEINILGWNTRRALELIGQSDLGWAFDSMEENSTLHPYAVAVKQFVPLSGNSPAISLHNLHDVIDTLHKTSVEIIQAKRKALQEGDTALEAQIGRGKDIISILMKANLEASDEDKLSDAELEGQVMTFMFAATDTTSGALTHILHLLATYKEYQTKLREEIRNARKENGGQDIGYDALSTLPFLDAIC</sequence>